<dbReference type="EMBL" id="CM051396">
    <property type="protein sequence ID" value="KAJ4722339.1"/>
    <property type="molecule type" value="Genomic_DNA"/>
</dbReference>
<accession>A0ACC1YH59</accession>
<name>A0ACC1YH59_MELAZ</name>
<organism evidence="1 2">
    <name type="scientific">Melia azedarach</name>
    <name type="common">Chinaberry tree</name>
    <dbReference type="NCBI Taxonomy" id="155640"/>
    <lineage>
        <taxon>Eukaryota</taxon>
        <taxon>Viridiplantae</taxon>
        <taxon>Streptophyta</taxon>
        <taxon>Embryophyta</taxon>
        <taxon>Tracheophyta</taxon>
        <taxon>Spermatophyta</taxon>
        <taxon>Magnoliopsida</taxon>
        <taxon>eudicotyledons</taxon>
        <taxon>Gunneridae</taxon>
        <taxon>Pentapetalae</taxon>
        <taxon>rosids</taxon>
        <taxon>malvids</taxon>
        <taxon>Sapindales</taxon>
        <taxon>Meliaceae</taxon>
        <taxon>Melia</taxon>
    </lineage>
</organism>
<reference evidence="1 2" key="1">
    <citation type="journal article" date="2023" name="Science">
        <title>Complex scaffold remodeling in plant triterpene biosynthesis.</title>
        <authorList>
            <person name="De La Pena R."/>
            <person name="Hodgson H."/>
            <person name="Liu J.C."/>
            <person name="Stephenson M.J."/>
            <person name="Martin A.C."/>
            <person name="Owen C."/>
            <person name="Harkess A."/>
            <person name="Leebens-Mack J."/>
            <person name="Jimenez L.E."/>
            <person name="Osbourn A."/>
            <person name="Sattely E.S."/>
        </authorList>
    </citation>
    <scope>NUCLEOTIDE SEQUENCE [LARGE SCALE GENOMIC DNA]</scope>
    <source>
        <strain evidence="2">cv. JPN11</strain>
        <tissue evidence="1">Leaf</tissue>
    </source>
</reference>
<comment type="caution">
    <text evidence="1">The sequence shown here is derived from an EMBL/GenBank/DDBJ whole genome shotgun (WGS) entry which is preliminary data.</text>
</comment>
<dbReference type="Proteomes" id="UP001164539">
    <property type="component" value="Chromosome 3"/>
</dbReference>
<evidence type="ECO:0000313" key="2">
    <source>
        <dbReference type="Proteomes" id="UP001164539"/>
    </source>
</evidence>
<proteinExistence type="predicted"/>
<keyword evidence="2" id="KW-1185">Reference proteome</keyword>
<sequence length="610" mass="67567">MVARDVNSTSGSEIEGSSFSIQISESEVDSRSQSTQKEETGESDKSTATPLRQPSLHLISGKNGKLYCGMCSSLYKAALRGDFEEAKILLEKDYRTKLCAAITRGHQTLLHVATGAKQTSFVKKLLKMMDPEDLILQDKKGNTAFCFAAAVGAVEIAKIMLLKNPSLLTIRGGENMTPLYLAALFGQKEMASFLFRISENGLTTEDRKATFFISISTGLYDLALTLFMQDRELALARHVNHGTALHILARNPSAFATTSPGLLKWLINYSGRKFSQRSELMSTQALNLVKCLWKEIIQQEDVDVAEVIRKPSNLLFDAAQVGNFEFLAELIGSYPDLVHELDENGRSIFHVAILHRHMSIFNLIHEQGFNKQLLVTYEDKSGNNMLHLAAKYPNASKSGTWSGAALEMQRELLTYKKVEMIMPPSCREMKNSDGKTPRELFTIEHIELLRSGEQGMKNRASSCMIVAALMAIMVFSAAITVPGGRDDKTGMPIHLTETWFKVFAVSDAVALSCSVVSVAFFLSILTSRFAEDDFVKSLPVKLLVGLSALFMSIISMLVAFSSTFFLAYDHGLNWVILLSTLLAFVPTAVIVLLQYPVLKEIFCSAYCSRF</sequence>
<protein>
    <submittedName>
        <fullName evidence="1">Ankyrin repeat-containing protein</fullName>
    </submittedName>
</protein>
<gene>
    <name evidence="1" type="ORF">OWV82_005855</name>
</gene>
<evidence type="ECO:0000313" key="1">
    <source>
        <dbReference type="EMBL" id="KAJ4722339.1"/>
    </source>
</evidence>